<organism evidence="1 2">
    <name type="scientific">Streptococcus mitis 13/39</name>
    <dbReference type="NCBI Taxonomy" id="1239793"/>
    <lineage>
        <taxon>Bacteria</taxon>
        <taxon>Bacillati</taxon>
        <taxon>Bacillota</taxon>
        <taxon>Bacilli</taxon>
        <taxon>Lactobacillales</taxon>
        <taxon>Streptococcaceae</taxon>
        <taxon>Streptococcus</taxon>
        <taxon>Streptococcus mitis group</taxon>
    </lineage>
</organism>
<evidence type="ECO:0000313" key="1">
    <source>
        <dbReference type="EMBL" id="EOB33200.1"/>
    </source>
</evidence>
<evidence type="ECO:0000313" key="2">
    <source>
        <dbReference type="Proteomes" id="UP000013315"/>
    </source>
</evidence>
<gene>
    <name evidence="1" type="ORF">D065_02798</name>
</gene>
<reference evidence="1 2" key="1">
    <citation type="submission" date="2013-04" db="EMBL/GenBank/DDBJ databases">
        <authorList>
            <person name="Ikryannikova L.N."/>
            <person name="Ilina E.N."/>
            <person name="Kostryukova E.S."/>
            <person name="Semashko T.A."/>
            <person name="Karpova I.Y.U."/>
            <person name="Larin A.K."/>
            <person name="Ischenko D.S."/>
            <person name="Alekseev D.G."/>
            <person name="Klimova E.A."/>
            <person name="Filimonova A.V."/>
            <person name="Savinova T.A."/>
            <person name="Filimonova O.Y.U."/>
            <person name="Dubovickaya V.A."/>
            <person name="Sidorenko S.V."/>
            <person name="Govorun V.M."/>
        </authorList>
    </citation>
    <scope>NUCLEOTIDE SEQUENCE [LARGE SCALE GENOMIC DNA]</scope>
    <source>
        <strain evidence="1 2">13/39</strain>
    </source>
</reference>
<proteinExistence type="predicted"/>
<dbReference type="AlphaFoldDB" id="R0P3H8"/>
<protein>
    <submittedName>
        <fullName evidence="1">Uncharacterized protein</fullName>
    </submittedName>
</protein>
<dbReference type="Proteomes" id="UP000013315">
    <property type="component" value="Unassembled WGS sequence"/>
</dbReference>
<dbReference type="EMBL" id="AQTU01000006">
    <property type="protein sequence ID" value="EOB33200.1"/>
    <property type="molecule type" value="Genomic_DNA"/>
</dbReference>
<sequence>MTKKIVMFFDKRLDSDFRVIRFKKSIPITQSLDNIYMFMNDKDLWTRCKKKMRENQSHIKIKNQNNYIIKKGEKVCLL</sequence>
<comment type="caution">
    <text evidence="1">The sequence shown here is derived from an EMBL/GenBank/DDBJ whole genome shotgun (WGS) entry which is preliminary data.</text>
</comment>
<accession>R0P3H8</accession>
<name>R0P3H8_STRMT</name>